<dbReference type="RefSeq" id="XP_060347977.1">
    <property type="nucleotide sequence ID" value="XM_060493847.1"/>
</dbReference>
<feature type="region of interest" description="Disordered" evidence="1">
    <location>
        <begin position="23"/>
        <end position="61"/>
    </location>
</feature>
<evidence type="ECO:0000256" key="1">
    <source>
        <dbReference type="SAM" id="MobiDB-lite"/>
    </source>
</evidence>
<organism evidence="2 3">
    <name type="scientific">Colletotrichum paranaense</name>
    <dbReference type="NCBI Taxonomy" id="1914294"/>
    <lineage>
        <taxon>Eukaryota</taxon>
        <taxon>Fungi</taxon>
        <taxon>Dikarya</taxon>
        <taxon>Ascomycota</taxon>
        <taxon>Pezizomycotina</taxon>
        <taxon>Sordariomycetes</taxon>
        <taxon>Hypocreomycetidae</taxon>
        <taxon>Glomerellales</taxon>
        <taxon>Glomerellaceae</taxon>
        <taxon>Colletotrichum</taxon>
        <taxon>Colletotrichum acutatum species complex</taxon>
    </lineage>
</organism>
<keyword evidence="3" id="KW-1185">Reference proteome</keyword>
<sequence>MNATLKDPRNRMRRVSILSWQKSMFAPHTGNTSEGHPSQSTSSMPKQVIEPMPFQDPRSFL</sequence>
<comment type="caution">
    <text evidence="2">The sequence shown here is derived from an EMBL/GenBank/DDBJ whole genome shotgun (WGS) entry which is preliminary data.</text>
</comment>
<gene>
    <name evidence="2" type="ORF">CPAR01_09582</name>
</gene>
<dbReference type="GeneID" id="85377746"/>
<accession>A0ABQ9SH89</accession>
<name>A0ABQ9SH89_9PEZI</name>
<reference evidence="2 3" key="1">
    <citation type="submission" date="2016-10" db="EMBL/GenBank/DDBJ databases">
        <title>The genome sequence of Colletotrichum fioriniae PJ7.</title>
        <authorList>
            <person name="Baroncelli R."/>
        </authorList>
    </citation>
    <scope>NUCLEOTIDE SEQUENCE [LARGE SCALE GENOMIC DNA]</scope>
    <source>
        <strain evidence="2 3">IMI 384185</strain>
    </source>
</reference>
<evidence type="ECO:0000313" key="2">
    <source>
        <dbReference type="EMBL" id="KAK1536040.1"/>
    </source>
</evidence>
<dbReference type="Proteomes" id="UP001241169">
    <property type="component" value="Unassembled WGS sequence"/>
</dbReference>
<feature type="compositionally biased region" description="Polar residues" evidence="1">
    <location>
        <begin position="29"/>
        <end position="45"/>
    </location>
</feature>
<dbReference type="EMBL" id="MOPA01000007">
    <property type="protein sequence ID" value="KAK1536040.1"/>
    <property type="molecule type" value="Genomic_DNA"/>
</dbReference>
<protein>
    <submittedName>
        <fullName evidence="2">Uncharacterized protein</fullName>
    </submittedName>
</protein>
<evidence type="ECO:0000313" key="3">
    <source>
        <dbReference type="Proteomes" id="UP001241169"/>
    </source>
</evidence>
<proteinExistence type="predicted"/>